<dbReference type="GO" id="GO:0019773">
    <property type="term" value="C:proteasome core complex, alpha-subunit complex"/>
    <property type="evidence" value="ECO:0007669"/>
    <property type="project" value="UniProtKB-UniRule"/>
</dbReference>
<dbReference type="InterPro" id="IPR029055">
    <property type="entry name" value="Ntn_hydrolases_N"/>
</dbReference>
<dbReference type="InterPro" id="IPR050115">
    <property type="entry name" value="Proteasome_alpha"/>
</dbReference>
<evidence type="ECO:0000313" key="5">
    <source>
        <dbReference type="EMBL" id="CAD7268609.1"/>
    </source>
</evidence>
<dbReference type="SUPFAM" id="SSF56235">
    <property type="entry name" value="N-terminal nucleophile aminohydrolases (Ntn hydrolases)"/>
    <property type="match status" value="1"/>
</dbReference>
<dbReference type="PROSITE" id="PS51475">
    <property type="entry name" value="PROTEASOME_ALPHA_2"/>
    <property type="match status" value="1"/>
</dbReference>
<keyword evidence="1" id="KW-0963">Cytoplasm</keyword>
<comment type="similarity">
    <text evidence="3">Belongs to the peptidase T1A family.</text>
</comment>
<dbReference type="InterPro" id="IPR001353">
    <property type="entry name" value="Proteasome_sua/b"/>
</dbReference>
<reference evidence="5" key="1">
    <citation type="submission" date="2020-11" db="EMBL/GenBank/DDBJ databases">
        <authorList>
            <person name="Tran Van P."/>
        </authorList>
    </citation>
    <scope>NUCLEOTIDE SEQUENCE</scope>
</reference>
<dbReference type="PANTHER" id="PTHR11599">
    <property type="entry name" value="PROTEASOME SUBUNIT ALPHA/BETA"/>
    <property type="match status" value="1"/>
</dbReference>
<gene>
    <name evidence="5" type="ORF">TSIB3V08_LOCUS12611</name>
</gene>
<dbReference type="Gene3D" id="3.60.20.10">
    <property type="entry name" value="Glutamine Phosphoribosylpyrophosphate, subunit 1, domain 1"/>
    <property type="match status" value="1"/>
</dbReference>
<sequence length="364" mass="40693">MEAVKLGSATVGLKNSTHAVIIALKRASSELSAHQKKIIPIDTHMGITISGLTADARMLSRYMRTECLNHKYSHDALLPVSRLIANLGNKMQVCTQRYDRRPYGVGLLVAGYDDQGPHVYQTCPSANYFDCKAMAVGSRSQSARTYLEKHLEEFPTCDTEELVKHGLRALRDTLPNELELNTKVRDTLPNELELNTKVRALRDTLPNELELNTKVRDLRDTLPNELELNTKVRDLRDTLPNELELNTKVRDLRDTLPNELELNTKVRDLRDTLPNELELNTKVRDLRDTLPNELELNTKNVSIGLVGKATVFKVFDEDQTANYLQLIEGEEKRGGAGDLPADPVPPPPAAGEGPQDPTVAMDTE</sequence>
<organism evidence="5">
    <name type="scientific">Timema shepardi</name>
    <name type="common">Walking stick</name>
    <dbReference type="NCBI Taxonomy" id="629360"/>
    <lineage>
        <taxon>Eukaryota</taxon>
        <taxon>Metazoa</taxon>
        <taxon>Ecdysozoa</taxon>
        <taxon>Arthropoda</taxon>
        <taxon>Hexapoda</taxon>
        <taxon>Insecta</taxon>
        <taxon>Pterygota</taxon>
        <taxon>Neoptera</taxon>
        <taxon>Polyneoptera</taxon>
        <taxon>Phasmatodea</taxon>
        <taxon>Timematodea</taxon>
        <taxon>Timematoidea</taxon>
        <taxon>Timematidae</taxon>
        <taxon>Timema</taxon>
    </lineage>
</organism>
<feature type="region of interest" description="Disordered" evidence="4">
    <location>
        <begin position="328"/>
        <end position="364"/>
    </location>
</feature>
<dbReference type="FunFam" id="3.60.20.10:FF:000063">
    <property type="entry name" value="Proteasome subunit alpha type"/>
    <property type="match status" value="1"/>
</dbReference>
<proteinExistence type="inferred from homology"/>
<dbReference type="AlphaFoldDB" id="A0A7R9B8V8"/>
<dbReference type="EMBL" id="OC014835">
    <property type="protein sequence ID" value="CAD7268609.1"/>
    <property type="molecule type" value="Genomic_DNA"/>
</dbReference>
<dbReference type="CDD" id="cd03749">
    <property type="entry name" value="proteasome_alpha_type_1"/>
    <property type="match status" value="1"/>
</dbReference>
<name>A0A7R9B8V8_TIMSH</name>
<dbReference type="InterPro" id="IPR023332">
    <property type="entry name" value="Proteasome_alpha-type"/>
</dbReference>
<evidence type="ECO:0000256" key="1">
    <source>
        <dbReference type="ARBA" id="ARBA00022490"/>
    </source>
</evidence>
<dbReference type="GO" id="GO:0051603">
    <property type="term" value="P:proteolysis involved in protein catabolic process"/>
    <property type="evidence" value="ECO:0007669"/>
    <property type="project" value="InterPro"/>
</dbReference>
<accession>A0A7R9B8V8</accession>
<dbReference type="Pfam" id="PF00227">
    <property type="entry name" value="Proteasome"/>
    <property type="match status" value="1"/>
</dbReference>
<dbReference type="InterPro" id="IPR035144">
    <property type="entry name" value="Proteasome_alpha1"/>
</dbReference>
<protein>
    <recommendedName>
        <fullName evidence="6">Proteasome subunit alpha type-1</fullName>
    </recommendedName>
</protein>
<evidence type="ECO:0000256" key="2">
    <source>
        <dbReference type="ARBA" id="ARBA00022942"/>
    </source>
</evidence>
<evidence type="ECO:0000256" key="4">
    <source>
        <dbReference type="SAM" id="MobiDB-lite"/>
    </source>
</evidence>
<keyword evidence="2 3" id="KW-0647">Proteasome</keyword>
<evidence type="ECO:0008006" key="6">
    <source>
        <dbReference type="Google" id="ProtNLM"/>
    </source>
</evidence>
<evidence type="ECO:0000256" key="3">
    <source>
        <dbReference type="PROSITE-ProRule" id="PRU00808"/>
    </source>
</evidence>